<dbReference type="SUPFAM" id="SSF53474">
    <property type="entry name" value="alpha/beta-Hydrolases"/>
    <property type="match status" value="1"/>
</dbReference>
<keyword evidence="3" id="KW-1185">Reference proteome</keyword>
<dbReference type="GO" id="GO:0016787">
    <property type="term" value="F:hydrolase activity"/>
    <property type="evidence" value="ECO:0007669"/>
    <property type="project" value="InterPro"/>
</dbReference>
<dbReference type="InterPro" id="IPR029058">
    <property type="entry name" value="AB_hydrolase_fold"/>
</dbReference>
<name>A0A1H4VFE1_9PSEU</name>
<evidence type="ECO:0000313" key="2">
    <source>
        <dbReference type="EMBL" id="SEC79717.1"/>
    </source>
</evidence>
<dbReference type="Gene3D" id="3.40.50.1820">
    <property type="entry name" value="alpha/beta hydrolase"/>
    <property type="match status" value="1"/>
</dbReference>
<evidence type="ECO:0000313" key="3">
    <source>
        <dbReference type="Proteomes" id="UP000199622"/>
    </source>
</evidence>
<dbReference type="EMBL" id="FNSO01000004">
    <property type="protein sequence ID" value="SEC79717.1"/>
    <property type="molecule type" value="Genomic_DNA"/>
</dbReference>
<dbReference type="InterPro" id="IPR003140">
    <property type="entry name" value="PLipase/COase/thioEstase"/>
</dbReference>
<evidence type="ECO:0000259" key="1">
    <source>
        <dbReference type="Pfam" id="PF02230"/>
    </source>
</evidence>
<protein>
    <submittedName>
        <fullName evidence="2">Phospholipase/carboxylesterase</fullName>
    </submittedName>
</protein>
<reference evidence="3" key="1">
    <citation type="submission" date="2016-10" db="EMBL/GenBank/DDBJ databases">
        <authorList>
            <person name="Varghese N."/>
            <person name="Submissions S."/>
        </authorList>
    </citation>
    <scope>NUCLEOTIDE SEQUENCE [LARGE SCALE GENOMIC DNA]</scope>
    <source>
        <strain evidence="3">DSM 44544</strain>
    </source>
</reference>
<dbReference type="OrthoDB" id="9801763at2"/>
<dbReference type="AlphaFoldDB" id="A0A1H4VFE1"/>
<sequence>MNPHLDERVLTWGPPEAAVTVLAVHGRGQEPEFMRELATRFGPLPARFVAPAAAGGSWYPLPFLQPLSGNQPHLDESLAAIEARVDALSDVVLFGFSQGACLLAHLLLTRPRRVAAAVLFTGGFIGPDPIKPPTGAELDGVPVVLRSIEDDPWVPAHRVVETGRLFEAAGARLDLKIEPGTEHIVTDEACAAAADLIRRLAQL</sequence>
<proteinExistence type="predicted"/>
<organism evidence="2 3">
    <name type="scientific">Amycolatopsis tolypomycina</name>
    <dbReference type="NCBI Taxonomy" id="208445"/>
    <lineage>
        <taxon>Bacteria</taxon>
        <taxon>Bacillati</taxon>
        <taxon>Actinomycetota</taxon>
        <taxon>Actinomycetes</taxon>
        <taxon>Pseudonocardiales</taxon>
        <taxon>Pseudonocardiaceae</taxon>
        <taxon>Amycolatopsis</taxon>
    </lineage>
</organism>
<gene>
    <name evidence="2" type="ORF">SAMN04489727_5125</name>
</gene>
<feature type="domain" description="Phospholipase/carboxylesterase/thioesterase" evidence="1">
    <location>
        <begin position="88"/>
        <end position="197"/>
    </location>
</feature>
<dbReference type="Pfam" id="PF02230">
    <property type="entry name" value="Abhydrolase_2"/>
    <property type="match status" value="1"/>
</dbReference>
<accession>A0A1H4VFE1</accession>
<dbReference type="STRING" id="208445.SAMN04489727_5125"/>
<dbReference type="Proteomes" id="UP000199622">
    <property type="component" value="Unassembled WGS sequence"/>
</dbReference>
<dbReference type="RefSeq" id="WP_091311609.1">
    <property type="nucleotide sequence ID" value="NZ_FNSO01000004.1"/>
</dbReference>